<proteinExistence type="predicted"/>
<accession>A0AAP6JIY9</accession>
<sequence>MALHSGLSIPARRSLLAARRSEQGVALVAALFLLVALAALAIYMVTISGVQQFTPVQSVGATQAWYAARSGLEAGAYQAVESGSCPATINLNLDGFTVTVTCSETTHTERGQTFQVYALEAFAERGSLGEAAHVARRATATATTAP</sequence>
<protein>
    <submittedName>
        <fullName evidence="2">Pilus assembly protein MshP</fullName>
    </submittedName>
</protein>
<evidence type="ECO:0000313" key="2">
    <source>
        <dbReference type="EMBL" id="MEA5446184.1"/>
    </source>
</evidence>
<keyword evidence="1" id="KW-0472">Membrane</keyword>
<comment type="caution">
    <text evidence="2">The sequence shown here is derived from an EMBL/GenBank/DDBJ whole genome shotgun (WGS) entry which is preliminary data.</text>
</comment>
<keyword evidence="1" id="KW-0812">Transmembrane</keyword>
<dbReference type="Proteomes" id="UP001302316">
    <property type="component" value="Unassembled WGS sequence"/>
</dbReference>
<reference evidence="2 3" key="1">
    <citation type="submission" date="2023-12" db="EMBL/GenBank/DDBJ databases">
        <title>Whole-genome sequencing of halo(alkali)philic microorganisms from hypersaline lakes.</title>
        <authorList>
            <person name="Sorokin D.Y."/>
            <person name="Merkel A.Y."/>
            <person name="Messina E."/>
            <person name="Yakimov M."/>
        </authorList>
    </citation>
    <scope>NUCLEOTIDE SEQUENCE [LARGE SCALE GENOMIC DNA]</scope>
    <source>
        <strain evidence="2 3">AB-CW1</strain>
    </source>
</reference>
<gene>
    <name evidence="2" type="ORF">VCB98_10170</name>
</gene>
<dbReference type="AlphaFoldDB" id="A0AAP6JIY9"/>
<name>A0AAP6JIY9_9GAMM</name>
<evidence type="ECO:0000313" key="3">
    <source>
        <dbReference type="Proteomes" id="UP001302316"/>
    </source>
</evidence>
<feature type="transmembrane region" description="Helical" evidence="1">
    <location>
        <begin position="24"/>
        <end position="45"/>
    </location>
</feature>
<keyword evidence="3" id="KW-1185">Reference proteome</keyword>
<dbReference type="EMBL" id="JAYGII010000023">
    <property type="protein sequence ID" value="MEA5446184.1"/>
    <property type="molecule type" value="Genomic_DNA"/>
</dbReference>
<evidence type="ECO:0000256" key="1">
    <source>
        <dbReference type="SAM" id="Phobius"/>
    </source>
</evidence>
<organism evidence="2 3">
    <name type="scientific">Natronospira elongata</name>
    <dbReference type="NCBI Taxonomy" id="3110268"/>
    <lineage>
        <taxon>Bacteria</taxon>
        <taxon>Pseudomonadati</taxon>
        <taxon>Pseudomonadota</taxon>
        <taxon>Gammaproteobacteria</taxon>
        <taxon>Natronospirales</taxon>
        <taxon>Natronospiraceae</taxon>
        <taxon>Natronospira</taxon>
    </lineage>
</organism>
<keyword evidence="1" id="KW-1133">Transmembrane helix</keyword>
<dbReference type="RefSeq" id="WP_346052269.1">
    <property type="nucleotide sequence ID" value="NZ_JAYGII010000023.1"/>
</dbReference>